<evidence type="ECO:0000313" key="1">
    <source>
        <dbReference type="EMBL" id="NYE72309.1"/>
    </source>
</evidence>
<dbReference type="Gene3D" id="3.90.1140.10">
    <property type="entry name" value="Cyclic phosphodiesterase"/>
    <property type="match status" value="1"/>
</dbReference>
<dbReference type="PANTHER" id="PTHR36039:SF2">
    <property type="entry name" value="RNA LIGASE_CYCLIC NUCLEOTIDE PHOSPHODIESTERASE FAMILY PROTEIN"/>
    <property type="match status" value="1"/>
</dbReference>
<comment type="caution">
    <text evidence="1">The sequence shown here is derived from an EMBL/GenBank/DDBJ whole genome shotgun (WGS) entry which is preliminary data.</text>
</comment>
<name>A0A7Y9I8J6_9ACTN</name>
<dbReference type="Proteomes" id="UP000569914">
    <property type="component" value="Unassembled WGS sequence"/>
</dbReference>
<accession>A0A7Y9I8J6</accession>
<dbReference type="GO" id="GO:0016874">
    <property type="term" value="F:ligase activity"/>
    <property type="evidence" value="ECO:0007669"/>
    <property type="project" value="UniProtKB-KW"/>
</dbReference>
<dbReference type="EMBL" id="JACCBU010000001">
    <property type="protein sequence ID" value="NYE72309.1"/>
    <property type="molecule type" value="Genomic_DNA"/>
</dbReference>
<dbReference type="InterPro" id="IPR009097">
    <property type="entry name" value="Cyclic_Pdiesterase"/>
</dbReference>
<keyword evidence="2" id="KW-1185">Reference proteome</keyword>
<sequence length="169" mass="18324">MIAIELFFDHQTDRAVREVWETLQRQGIASLASAPVRQHPHVTLAVGDHPDLKIIHRIAAELPPLPAIHLDAAGCFPGRGGVVFLAVRFTPELTELHRVLHGILDDGAVRQLDQLRPGRLVPHCTVAKRLPERQIGPAVATARASLPISGTAVSINAVVVGRGDVTRIR</sequence>
<dbReference type="AlphaFoldDB" id="A0A7Y9I8J6"/>
<dbReference type="Pfam" id="PF13563">
    <property type="entry name" value="2_5_RNA_ligase2"/>
    <property type="match status" value="1"/>
</dbReference>
<protein>
    <submittedName>
        <fullName evidence="1">2'-5' RNA ligase</fullName>
    </submittedName>
</protein>
<reference evidence="1 2" key="1">
    <citation type="submission" date="2020-07" db="EMBL/GenBank/DDBJ databases">
        <title>Sequencing the genomes of 1000 actinobacteria strains.</title>
        <authorList>
            <person name="Klenk H.-P."/>
        </authorList>
    </citation>
    <scope>NUCLEOTIDE SEQUENCE [LARGE SCALE GENOMIC DNA]</scope>
    <source>
        <strain evidence="1 2">DSM 22083</strain>
    </source>
</reference>
<organism evidence="1 2">
    <name type="scientific">Microlunatus parietis</name>
    <dbReference type="NCBI Taxonomy" id="682979"/>
    <lineage>
        <taxon>Bacteria</taxon>
        <taxon>Bacillati</taxon>
        <taxon>Actinomycetota</taxon>
        <taxon>Actinomycetes</taxon>
        <taxon>Propionibacteriales</taxon>
        <taxon>Propionibacteriaceae</taxon>
        <taxon>Microlunatus</taxon>
    </lineage>
</organism>
<dbReference type="PANTHER" id="PTHR36039">
    <property type="match status" value="1"/>
</dbReference>
<evidence type="ECO:0000313" key="2">
    <source>
        <dbReference type="Proteomes" id="UP000569914"/>
    </source>
</evidence>
<keyword evidence="1" id="KW-0436">Ligase</keyword>
<dbReference type="SUPFAM" id="SSF55144">
    <property type="entry name" value="LigT-like"/>
    <property type="match status" value="1"/>
</dbReference>
<dbReference type="RefSeq" id="WP_179753023.1">
    <property type="nucleotide sequence ID" value="NZ_JACCBU010000001.1"/>
</dbReference>
<proteinExistence type="predicted"/>
<gene>
    <name evidence="1" type="ORF">BKA15_003638</name>
</gene>